<accession>A0A175VDC1</accession>
<feature type="transmembrane region" description="Helical" evidence="6">
    <location>
        <begin position="358"/>
        <end position="377"/>
    </location>
</feature>
<dbReference type="RefSeq" id="WP_061477391.1">
    <property type="nucleotide sequence ID" value="NZ_JMGO02000017.1"/>
</dbReference>
<dbReference type="InterPro" id="IPR050833">
    <property type="entry name" value="Poly_Biosynth_Transport"/>
</dbReference>
<evidence type="ECO:0000256" key="3">
    <source>
        <dbReference type="ARBA" id="ARBA00022692"/>
    </source>
</evidence>
<feature type="transmembrane region" description="Helical" evidence="6">
    <location>
        <begin position="48"/>
        <end position="69"/>
    </location>
</feature>
<dbReference type="Pfam" id="PF13440">
    <property type="entry name" value="Polysacc_synt_3"/>
    <property type="match status" value="1"/>
</dbReference>
<protein>
    <submittedName>
        <fullName evidence="7">Sugar translocase</fullName>
    </submittedName>
</protein>
<dbReference type="PANTHER" id="PTHR30250">
    <property type="entry name" value="PST FAMILY PREDICTED COLANIC ACID TRANSPORTER"/>
    <property type="match status" value="1"/>
</dbReference>
<keyword evidence="5 6" id="KW-0472">Membrane</keyword>
<evidence type="ECO:0000256" key="5">
    <source>
        <dbReference type="ARBA" id="ARBA00023136"/>
    </source>
</evidence>
<dbReference type="STRING" id="29489.VL01_05610"/>
<feature type="transmembrane region" description="Helical" evidence="6">
    <location>
        <begin position="215"/>
        <end position="236"/>
    </location>
</feature>
<feature type="transmembrane region" description="Helical" evidence="6">
    <location>
        <begin position="383"/>
        <end position="402"/>
    </location>
</feature>
<evidence type="ECO:0000256" key="6">
    <source>
        <dbReference type="SAM" id="Phobius"/>
    </source>
</evidence>
<dbReference type="GO" id="GO:0005886">
    <property type="term" value="C:plasma membrane"/>
    <property type="evidence" value="ECO:0007669"/>
    <property type="project" value="UniProtKB-SubCell"/>
</dbReference>
<comment type="caution">
    <text evidence="7">The sequence shown here is derived from an EMBL/GenBank/DDBJ whole genome shotgun (WGS) entry which is preliminary data.</text>
</comment>
<evidence type="ECO:0000256" key="2">
    <source>
        <dbReference type="ARBA" id="ARBA00022475"/>
    </source>
</evidence>
<feature type="transmembrane region" description="Helical" evidence="6">
    <location>
        <begin position="175"/>
        <end position="195"/>
    </location>
</feature>
<evidence type="ECO:0000313" key="7">
    <source>
        <dbReference type="EMBL" id="KXU78655.1"/>
    </source>
</evidence>
<evidence type="ECO:0000313" key="8">
    <source>
        <dbReference type="Proteomes" id="UP000078435"/>
    </source>
</evidence>
<feature type="transmembrane region" description="Helical" evidence="6">
    <location>
        <begin position="414"/>
        <end position="434"/>
    </location>
</feature>
<keyword evidence="4 6" id="KW-1133">Transmembrane helix</keyword>
<dbReference type="AlphaFoldDB" id="A0A175VDC1"/>
<feature type="transmembrane region" description="Helical" evidence="6">
    <location>
        <begin position="12"/>
        <end position="36"/>
    </location>
</feature>
<comment type="subcellular location">
    <subcellularLocation>
        <location evidence="1">Cell membrane</location>
        <topology evidence="1">Multi-pass membrane protein</topology>
    </subcellularLocation>
</comment>
<keyword evidence="3 6" id="KW-0812">Transmembrane</keyword>
<dbReference type="PANTHER" id="PTHR30250:SF11">
    <property type="entry name" value="O-ANTIGEN TRANSPORTER-RELATED"/>
    <property type="match status" value="1"/>
</dbReference>
<evidence type="ECO:0000256" key="1">
    <source>
        <dbReference type="ARBA" id="ARBA00004651"/>
    </source>
</evidence>
<evidence type="ECO:0000256" key="4">
    <source>
        <dbReference type="ARBA" id="ARBA00022989"/>
    </source>
</evidence>
<gene>
    <name evidence="7" type="ORF">LCR_03465</name>
</gene>
<feature type="transmembrane region" description="Helical" evidence="6">
    <location>
        <begin position="122"/>
        <end position="141"/>
    </location>
</feature>
<feature type="transmembrane region" description="Helical" evidence="6">
    <location>
        <begin position="321"/>
        <end position="337"/>
    </location>
</feature>
<feature type="transmembrane region" description="Helical" evidence="6">
    <location>
        <begin position="292"/>
        <end position="315"/>
    </location>
</feature>
<dbReference type="Proteomes" id="UP000078435">
    <property type="component" value="Unassembled WGS sequence"/>
</dbReference>
<sequence length="439" mass="48342">MRLGVNQIAMLYYAAGLLLMKGISLLMLPVLTHLLAPREYGQLEVLLTIINLGSLILGFGLVDALYRFAGMAADEGERKQVVARVFGLVWIIALASLVLLWWLAPLVQRLLPTETRLADVRWVLSALPFEGVIGVPLAWLRMRNQARLFFVATAGKAVIQSLLTAWWLWLGWGVSGVLASGTLTCVALALLLSLWQWRDGGIRFDWQYYRPLLRYGMPLVVSGLAGFALSGLDRWLLAEHVGEALLAYYAVAGKLALAVGLLLQPFALWWYPRRFMLLREPDGLRLNAHYSVLGSVLGFATAGVVGLTAPLLIRWLTPESYHGAIAYIPLLVLGMAVRNVSDLLNVGCFSGEESKAQMVINLGCSLLGILGFLLAIPRFGVAGVIWTLLLVYLVRALAFYLVSQRLLPLPYRLSALWASGAGSLAMMWLGQWWAGQWAA</sequence>
<feature type="transmembrane region" description="Helical" evidence="6">
    <location>
        <begin position="81"/>
        <end position="102"/>
    </location>
</feature>
<organism evidence="7 8">
    <name type="scientific">Aeromonas enteropelogenes</name>
    <name type="common">Aeromonas trota</name>
    <dbReference type="NCBI Taxonomy" id="29489"/>
    <lineage>
        <taxon>Bacteria</taxon>
        <taxon>Pseudomonadati</taxon>
        <taxon>Pseudomonadota</taxon>
        <taxon>Gammaproteobacteria</taxon>
        <taxon>Aeromonadales</taxon>
        <taxon>Aeromonadaceae</taxon>
        <taxon>Aeromonas</taxon>
    </lineage>
</organism>
<dbReference type="OrthoDB" id="9815248at2"/>
<keyword evidence="2" id="KW-1003">Cell membrane</keyword>
<reference evidence="7 8" key="1">
    <citation type="submission" date="2016-02" db="EMBL/GenBank/DDBJ databases">
        <title>Draft genome sequence of Aeromonas trota strain 1999lcr isolated from cerebrospinal fluid (CSF).</title>
        <authorList>
            <person name="Dallagassa C.B."/>
            <person name="Prediger K.C."/>
            <person name="Weiss V.A."/>
            <person name="Assis F.E."/>
            <person name="Baura V."/>
            <person name="Cruz L.M."/>
            <person name="Souza E.M."/>
            <person name="Pedrosa F.O."/>
            <person name="Fadel-Picheth C.M."/>
        </authorList>
    </citation>
    <scope>NUCLEOTIDE SEQUENCE [LARGE SCALE GENOMIC DNA]</scope>
    <source>
        <strain evidence="7 8">1999lcr</strain>
    </source>
</reference>
<feature type="transmembrane region" description="Helical" evidence="6">
    <location>
        <begin position="248"/>
        <end position="271"/>
    </location>
</feature>
<name>A0A175VDC1_AEREN</name>
<feature type="transmembrane region" description="Helical" evidence="6">
    <location>
        <begin position="148"/>
        <end position="169"/>
    </location>
</feature>
<proteinExistence type="predicted"/>
<dbReference type="EMBL" id="JMGO02000017">
    <property type="protein sequence ID" value="KXU78655.1"/>
    <property type="molecule type" value="Genomic_DNA"/>
</dbReference>